<dbReference type="Proteomes" id="UP000245383">
    <property type="component" value="Unassembled WGS sequence"/>
</dbReference>
<dbReference type="EMBL" id="MBFR01000477">
    <property type="protein sequence ID" value="PVU87582.1"/>
    <property type="molecule type" value="Genomic_DNA"/>
</dbReference>
<dbReference type="AlphaFoldDB" id="A0A2T9Y5F2"/>
<sequence>MADITMNGPENSSTYDLNYYSPRDNTSYLEKKLLKEILGLLSENCKSLNIRPPVDPMMDVKLIHSKMGNNISISMLSMILKQILHTINRRRDYDGSYRSANNMSLVLYYAYINDLQRLELEAWVKENINLKDGKTVSSYPGGYLTTLIARDYIGYLGTDRFKCNMLYLVSFKHSKEVILKRLDRMSSYFEKRKENMRHEEKKLQ</sequence>
<proteinExistence type="predicted"/>
<protein>
    <submittedName>
        <fullName evidence="1">Uncharacterized protein</fullName>
    </submittedName>
</protein>
<reference evidence="1 2" key="1">
    <citation type="journal article" date="2018" name="MBio">
        <title>Comparative Genomics Reveals the Core Gene Toolbox for the Fungus-Insect Symbiosis.</title>
        <authorList>
            <person name="Wang Y."/>
            <person name="Stata M."/>
            <person name="Wang W."/>
            <person name="Stajich J.E."/>
            <person name="White M.M."/>
            <person name="Moncalvo J.M."/>
        </authorList>
    </citation>
    <scope>NUCLEOTIDE SEQUENCE [LARGE SCALE GENOMIC DNA]</scope>
    <source>
        <strain evidence="1 2">SWE-8-4</strain>
    </source>
</reference>
<gene>
    <name evidence="1" type="ORF">BB561_006278</name>
</gene>
<accession>A0A2T9Y5F2</accession>
<evidence type="ECO:0000313" key="1">
    <source>
        <dbReference type="EMBL" id="PVU87582.1"/>
    </source>
</evidence>
<comment type="caution">
    <text evidence="1">The sequence shown here is derived from an EMBL/GenBank/DDBJ whole genome shotgun (WGS) entry which is preliminary data.</text>
</comment>
<organism evidence="1 2">
    <name type="scientific">Smittium simulii</name>
    <dbReference type="NCBI Taxonomy" id="133385"/>
    <lineage>
        <taxon>Eukaryota</taxon>
        <taxon>Fungi</taxon>
        <taxon>Fungi incertae sedis</taxon>
        <taxon>Zoopagomycota</taxon>
        <taxon>Kickxellomycotina</taxon>
        <taxon>Harpellomycetes</taxon>
        <taxon>Harpellales</taxon>
        <taxon>Legeriomycetaceae</taxon>
        <taxon>Smittium</taxon>
    </lineage>
</organism>
<name>A0A2T9Y5F2_9FUNG</name>
<keyword evidence="2" id="KW-1185">Reference proteome</keyword>
<evidence type="ECO:0000313" key="2">
    <source>
        <dbReference type="Proteomes" id="UP000245383"/>
    </source>
</evidence>